<dbReference type="EMBL" id="CP136893">
    <property type="protein sequence ID" value="WOL04483.1"/>
    <property type="molecule type" value="Genomic_DNA"/>
</dbReference>
<evidence type="ECO:0000313" key="3">
    <source>
        <dbReference type="Proteomes" id="UP001327560"/>
    </source>
</evidence>
<organism evidence="2 3">
    <name type="scientific">Canna indica</name>
    <name type="common">Indian-shot</name>
    <dbReference type="NCBI Taxonomy" id="4628"/>
    <lineage>
        <taxon>Eukaryota</taxon>
        <taxon>Viridiplantae</taxon>
        <taxon>Streptophyta</taxon>
        <taxon>Embryophyta</taxon>
        <taxon>Tracheophyta</taxon>
        <taxon>Spermatophyta</taxon>
        <taxon>Magnoliopsida</taxon>
        <taxon>Liliopsida</taxon>
        <taxon>Zingiberales</taxon>
        <taxon>Cannaceae</taxon>
        <taxon>Canna</taxon>
    </lineage>
</organism>
<protein>
    <submittedName>
        <fullName evidence="2">Uncharacterized protein</fullName>
    </submittedName>
</protein>
<feature type="region of interest" description="Disordered" evidence="1">
    <location>
        <begin position="25"/>
        <end position="60"/>
    </location>
</feature>
<keyword evidence="3" id="KW-1185">Reference proteome</keyword>
<proteinExistence type="predicted"/>
<reference evidence="2 3" key="1">
    <citation type="submission" date="2023-10" db="EMBL/GenBank/DDBJ databases">
        <title>Chromosome-scale genome assembly provides insights into flower coloration mechanisms of Canna indica.</title>
        <authorList>
            <person name="Li C."/>
        </authorList>
    </citation>
    <scope>NUCLEOTIDE SEQUENCE [LARGE SCALE GENOMIC DNA]</scope>
    <source>
        <tissue evidence="2">Flower</tissue>
    </source>
</reference>
<gene>
    <name evidence="2" type="ORF">Cni_G13204</name>
</gene>
<accession>A0AAQ3QCW6</accession>
<feature type="compositionally biased region" description="Pro residues" evidence="1">
    <location>
        <begin position="47"/>
        <end position="60"/>
    </location>
</feature>
<feature type="compositionally biased region" description="Polar residues" evidence="1">
    <location>
        <begin position="25"/>
        <end position="46"/>
    </location>
</feature>
<sequence length="291" mass="32775">MSSHLVRSRLLPLLAKRRIGRKDISLSTTPAKEPIASSTASVNDQTPSPPSPPPPPPPPSLFLRCHSPILENPQVAVDILHSSNSSKDEGNVTIGMSLASSKPCFLPKVGDKRLAKTDTKFQFSVNHDFYDGLFATALWRSQMRRLCDFDKKSLAPAELEFVKRFELFDIWQAYSAPDFNWRVLEKWSPKTTINIDLYAICNTIVSEVGTVRDLDKEKGQSRNRAVVEAEQGKEREPIQILKTWLKELERKSHSMSNELVEKVNLSLVSSYLLAINSILSGYRIPMVSFSY</sequence>
<name>A0AAQ3QCW6_9LILI</name>
<dbReference type="Proteomes" id="UP001327560">
    <property type="component" value="Chromosome 4"/>
</dbReference>
<evidence type="ECO:0000313" key="2">
    <source>
        <dbReference type="EMBL" id="WOL04483.1"/>
    </source>
</evidence>
<dbReference type="SUPFAM" id="SSF101447">
    <property type="entry name" value="Formin homology 2 domain (FH2 domain)"/>
    <property type="match status" value="1"/>
</dbReference>
<evidence type="ECO:0000256" key="1">
    <source>
        <dbReference type="SAM" id="MobiDB-lite"/>
    </source>
</evidence>
<dbReference type="AlphaFoldDB" id="A0AAQ3QCW6"/>